<dbReference type="InterPro" id="IPR041049">
    <property type="entry name" value="DUF5615"/>
</dbReference>
<sequence length="98" mass="11294">MWSYGMKVLVDEMYDGYDTRLKEFGYDAFSVKKLIAQGKKLSSDYSVIKYAEENGMIVVTEDVEIGNACKENNIRCVLLDSETIFKIILEDLSKYKEL</sequence>
<dbReference type="Proteomes" id="UP000232412">
    <property type="component" value="Unassembled WGS sequence"/>
</dbReference>
<evidence type="ECO:0000313" key="2">
    <source>
        <dbReference type="EMBL" id="SHO46184.1"/>
    </source>
</evidence>
<name>A0A2H1EHL9_9ARCH</name>
<gene>
    <name evidence="2" type="ORF">NSIN_30007</name>
</gene>
<accession>A0A2H1EHL9</accession>
<organism evidence="2 3">
    <name type="scientific">Nitrosotalea sinensis</name>
    <dbReference type="NCBI Taxonomy" id="1499975"/>
    <lineage>
        <taxon>Archaea</taxon>
        <taxon>Nitrososphaerota</taxon>
        <taxon>Nitrososphaeria</taxon>
        <taxon>Nitrosotaleales</taxon>
        <taxon>Nitrosotaleaceae</taxon>
        <taxon>Nitrosotalea</taxon>
    </lineage>
</organism>
<keyword evidence="3" id="KW-1185">Reference proteome</keyword>
<dbReference type="AlphaFoldDB" id="A0A2H1EHL9"/>
<dbReference type="EMBL" id="FRFC01000004">
    <property type="protein sequence ID" value="SHO46184.1"/>
    <property type="molecule type" value="Genomic_DNA"/>
</dbReference>
<protein>
    <recommendedName>
        <fullName evidence="1">DUF5615 domain-containing protein</fullName>
    </recommendedName>
</protein>
<evidence type="ECO:0000313" key="3">
    <source>
        <dbReference type="Proteomes" id="UP000232412"/>
    </source>
</evidence>
<evidence type="ECO:0000259" key="1">
    <source>
        <dbReference type="Pfam" id="PF18480"/>
    </source>
</evidence>
<reference evidence="3" key="1">
    <citation type="submission" date="2016-12" db="EMBL/GenBank/DDBJ databases">
        <authorList>
            <person name="Herbold C."/>
        </authorList>
    </citation>
    <scope>NUCLEOTIDE SEQUENCE [LARGE SCALE GENOMIC DNA]</scope>
</reference>
<feature type="domain" description="DUF5615" evidence="1">
    <location>
        <begin position="6"/>
        <end position="63"/>
    </location>
</feature>
<dbReference type="Pfam" id="PF18480">
    <property type="entry name" value="DUF5615"/>
    <property type="match status" value="1"/>
</dbReference>
<proteinExistence type="predicted"/>